<gene>
    <name evidence="8" type="ORF">F4560_008175</name>
</gene>
<evidence type="ECO:0000256" key="4">
    <source>
        <dbReference type="SAM" id="MobiDB-lite"/>
    </source>
</evidence>
<dbReference type="RefSeq" id="WP_312869782.1">
    <property type="nucleotide sequence ID" value="NZ_JACHMO010000001.1"/>
</dbReference>
<dbReference type="InterPro" id="IPR000073">
    <property type="entry name" value="AB_hydrolase_1"/>
</dbReference>
<dbReference type="Proteomes" id="UP000552097">
    <property type="component" value="Unassembled WGS sequence"/>
</dbReference>
<dbReference type="Gene3D" id="3.40.50.1820">
    <property type="entry name" value="alpha/beta hydrolase"/>
    <property type="match status" value="1"/>
</dbReference>
<comment type="caution">
    <text evidence="8">The sequence shown here is derived from an EMBL/GenBank/DDBJ whole genome shotgun (WGS) entry which is preliminary data.</text>
</comment>
<dbReference type="Pfam" id="PF08386">
    <property type="entry name" value="Abhydrolase_4"/>
    <property type="match status" value="1"/>
</dbReference>
<feature type="region of interest" description="Disordered" evidence="4">
    <location>
        <begin position="20"/>
        <end position="44"/>
    </location>
</feature>
<dbReference type="PANTHER" id="PTHR43248">
    <property type="entry name" value="2-SUCCINYL-6-HYDROXY-2,4-CYCLOHEXADIENE-1-CARBOXYLATE SYNTHASE"/>
    <property type="match status" value="1"/>
</dbReference>
<dbReference type="AlphaFoldDB" id="A0A7W9M5N8"/>
<evidence type="ECO:0000256" key="2">
    <source>
        <dbReference type="ARBA" id="ARBA00022729"/>
    </source>
</evidence>
<reference evidence="8 9" key="1">
    <citation type="submission" date="2020-08" db="EMBL/GenBank/DDBJ databases">
        <title>Sequencing the genomes of 1000 actinobacteria strains.</title>
        <authorList>
            <person name="Klenk H.-P."/>
        </authorList>
    </citation>
    <scope>NUCLEOTIDE SEQUENCE [LARGE SCALE GENOMIC DNA]</scope>
    <source>
        <strain evidence="8 9">DSM 45486</strain>
    </source>
</reference>
<dbReference type="InterPro" id="IPR029058">
    <property type="entry name" value="AB_hydrolase_fold"/>
</dbReference>
<evidence type="ECO:0000256" key="1">
    <source>
        <dbReference type="ARBA" id="ARBA00010088"/>
    </source>
</evidence>
<keyword evidence="3" id="KW-0378">Hydrolase</keyword>
<sequence>MRRYMSVGLAVAAVLTTGMTPSFGTPSSGSSSSGTSSSGTARSDPLAEFHGQQLTWSPCRQGLECAELVLPLDYARPEADRISLAVSRKKAADPGRRRGVLVLNPGGPGGSGLDMPLFLAHTEAAKVYDLIGFDPRGVGGSTALTCRTVPEFAVMDSRPADSEFPKWAAEARAVEDACHRAAGGIRPFINSANTARDLDVVRAALGEQKLNYLGYSYGTYLGAVYGSLFPNRLDRSVLDSSVHPEWIWREQFRAQAVAMRRNVEAWAAWAAQHHDRFKLGATADEVMASVEGVAAALAATPVADYDRTKFDATVGVGSRYRPLWSELANAVVALRGGKASEAGALMARSAQEDLVSGVFNTVTCEVDWPTDVETYYEDMRVFRDRYPYGFGVLRAAPTTCTFRTFTPPEPAVELKRAGYPVGLIVQAEGDTQTQYESGPAMATRLGHNLITVLDEGKHGIYGGKNVCVNKSVDRYLVDGVLPASSSECPGDPRPDPAQESSAQHVQAYLDGRGVSAGF</sequence>
<evidence type="ECO:0000259" key="6">
    <source>
        <dbReference type="Pfam" id="PF00561"/>
    </source>
</evidence>
<keyword evidence="2 5" id="KW-0732">Signal</keyword>
<dbReference type="EMBL" id="JACHMO010000001">
    <property type="protein sequence ID" value="MBB5808407.1"/>
    <property type="molecule type" value="Genomic_DNA"/>
</dbReference>
<dbReference type="SUPFAM" id="SSF53474">
    <property type="entry name" value="alpha/beta-Hydrolases"/>
    <property type="match status" value="1"/>
</dbReference>
<dbReference type="InterPro" id="IPR013595">
    <property type="entry name" value="Pept_S33_TAP-like_C"/>
</dbReference>
<dbReference type="GO" id="GO:0016787">
    <property type="term" value="F:hydrolase activity"/>
    <property type="evidence" value="ECO:0007669"/>
    <property type="project" value="UniProtKB-KW"/>
</dbReference>
<organism evidence="8 9">
    <name type="scientific">Saccharothrix ecbatanensis</name>
    <dbReference type="NCBI Taxonomy" id="1105145"/>
    <lineage>
        <taxon>Bacteria</taxon>
        <taxon>Bacillati</taxon>
        <taxon>Actinomycetota</taxon>
        <taxon>Actinomycetes</taxon>
        <taxon>Pseudonocardiales</taxon>
        <taxon>Pseudonocardiaceae</taxon>
        <taxon>Saccharothrix</taxon>
    </lineage>
</organism>
<proteinExistence type="inferred from homology"/>
<dbReference type="Pfam" id="PF00561">
    <property type="entry name" value="Abhydrolase_1"/>
    <property type="match status" value="1"/>
</dbReference>
<name>A0A7W9M5N8_9PSEU</name>
<evidence type="ECO:0000259" key="7">
    <source>
        <dbReference type="Pfam" id="PF08386"/>
    </source>
</evidence>
<evidence type="ECO:0000256" key="5">
    <source>
        <dbReference type="SAM" id="SignalP"/>
    </source>
</evidence>
<dbReference type="InterPro" id="IPR051601">
    <property type="entry name" value="Serine_prot/Carboxylest_S33"/>
</dbReference>
<keyword evidence="9" id="KW-1185">Reference proteome</keyword>
<feature type="domain" description="AB hydrolase-1" evidence="6">
    <location>
        <begin position="100"/>
        <end position="286"/>
    </location>
</feature>
<feature type="signal peptide" evidence="5">
    <location>
        <begin position="1"/>
        <end position="24"/>
    </location>
</feature>
<protein>
    <submittedName>
        <fullName evidence="8">Pimeloyl-ACP methyl ester carboxylesterase</fullName>
    </submittedName>
</protein>
<feature type="domain" description="Peptidase S33 tripeptidyl aminopeptidase-like C-terminal" evidence="7">
    <location>
        <begin position="396"/>
        <end position="488"/>
    </location>
</feature>
<accession>A0A7W9M5N8</accession>
<comment type="similarity">
    <text evidence="1">Belongs to the peptidase S33 family.</text>
</comment>
<evidence type="ECO:0000313" key="8">
    <source>
        <dbReference type="EMBL" id="MBB5808407.1"/>
    </source>
</evidence>
<feature type="chain" id="PRO_5031307604" evidence="5">
    <location>
        <begin position="25"/>
        <end position="518"/>
    </location>
</feature>
<feature type="compositionally biased region" description="Low complexity" evidence="4">
    <location>
        <begin position="20"/>
        <end position="40"/>
    </location>
</feature>
<dbReference type="PANTHER" id="PTHR43248:SF29">
    <property type="entry name" value="TRIPEPTIDYL AMINOPEPTIDASE"/>
    <property type="match status" value="1"/>
</dbReference>
<evidence type="ECO:0000313" key="9">
    <source>
        <dbReference type="Proteomes" id="UP000552097"/>
    </source>
</evidence>
<evidence type="ECO:0000256" key="3">
    <source>
        <dbReference type="ARBA" id="ARBA00022801"/>
    </source>
</evidence>